<organism evidence="2 3">
    <name type="scientific">Phaseolus coccineus</name>
    <name type="common">Scarlet runner bean</name>
    <name type="synonym">Phaseolus multiflorus</name>
    <dbReference type="NCBI Taxonomy" id="3886"/>
    <lineage>
        <taxon>Eukaryota</taxon>
        <taxon>Viridiplantae</taxon>
        <taxon>Streptophyta</taxon>
        <taxon>Embryophyta</taxon>
        <taxon>Tracheophyta</taxon>
        <taxon>Spermatophyta</taxon>
        <taxon>Magnoliopsida</taxon>
        <taxon>eudicotyledons</taxon>
        <taxon>Gunneridae</taxon>
        <taxon>Pentapetalae</taxon>
        <taxon>rosids</taxon>
        <taxon>fabids</taxon>
        <taxon>Fabales</taxon>
        <taxon>Fabaceae</taxon>
        <taxon>Papilionoideae</taxon>
        <taxon>50 kb inversion clade</taxon>
        <taxon>NPAAA clade</taxon>
        <taxon>indigoferoid/millettioid clade</taxon>
        <taxon>Phaseoleae</taxon>
        <taxon>Phaseolus</taxon>
    </lineage>
</organism>
<evidence type="ECO:0000256" key="1">
    <source>
        <dbReference type="SAM" id="MobiDB-lite"/>
    </source>
</evidence>
<sequence>MDMASEFKHGGCGGRWRRGLFSREEDQVKIDDKEEDMDDDEEIQSHSSWASGSPVLSPRANRRITIAVSTLLNILALALSI</sequence>
<dbReference type="AlphaFoldDB" id="A0AAN9N5W7"/>
<proteinExistence type="predicted"/>
<name>A0AAN9N5W7_PHACN</name>
<comment type="caution">
    <text evidence="2">The sequence shown here is derived from an EMBL/GenBank/DDBJ whole genome shotgun (WGS) entry which is preliminary data.</text>
</comment>
<evidence type="ECO:0000313" key="2">
    <source>
        <dbReference type="EMBL" id="KAK7364284.1"/>
    </source>
</evidence>
<feature type="region of interest" description="Disordered" evidence="1">
    <location>
        <begin position="27"/>
        <end position="56"/>
    </location>
</feature>
<evidence type="ECO:0000313" key="3">
    <source>
        <dbReference type="Proteomes" id="UP001374584"/>
    </source>
</evidence>
<dbReference type="EMBL" id="JAYMYR010000005">
    <property type="protein sequence ID" value="KAK7364284.1"/>
    <property type="molecule type" value="Genomic_DNA"/>
</dbReference>
<keyword evidence="3" id="KW-1185">Reference proteome</keyword>
<gene>
    <name evidence="2" type="ORF">VNO80_12821</name>
</gene>
<accession>A0AAN9N5W7</accession>
<reference evidence="2 3" key="1">
    <citation type="submission" date="2024-01" db="EMBL/GenBank/DDBJ databases">
        <title>The genomes of 5 underutilized Papilionoideae crops provide insights into root nodulation and disease resistanc.</title>
        <authorList>
            <person name="Jiang F."/>
        </authorList>
    </citation>
    <scope>NUCLEOTIDE SEQUENCE [LARGE SCALE GENOMIC DNA]</scope>
    <source>
        <strain evidence="2">JINMINGXINNONG_FW02</strain>
        <tissue evidence="2">Leaves</tissue>
    </source>
</reference>
<dbReference type="Proteomes" id="UP001374584">
    <property type="component" value="Unassembled WGS sequence"/>
</dbReference>
<protein>
    <submittedName>
        <fullName evidence="2">Uncharacterized protein</fullName>
    </submittedName>
</protein>
<feature type="compositionally biased region" description="Acidic residues" evidence="1">
    <location>
        <begin position="33"/>
        <end position="42"/>
    </location>
</feature>